<dbReference type="InterPro" id="IPR052727">
    <property type="entry name" value="Rab4/Rab5_effector"/>
</dbReference>
<keyword evidence="3 4" id="KW-0539">Nucleus</keyword>
<dbReference type="VEuPathDB" id="FungiDB:PC110_g1806"/>
<proteinExistence type="predicted"/>
<comment type="caution">
    <text evidence="7">The sequence shown here is derived from an EMBL/GenBank/DDBJ whole genome shotgun (WGS) entry which is preliminary data.</text>
</comment>
<dbReference type="PROSITE" id="PS50071">
    <property type="entry name" value="HOMEOBOX_2"/>
    <property type="match status" value="1"/>
</dbReference>
<feature type="region of interest" description="Disordered" evidence="5">
    <location>
        <begin position="601"/>
        <end position="621"/>
    </location>
</feature>
<dbReference type="OrthoDB" id="125084at2759"/>
<dbReference type="Pfam" id="PF05920">
    <property type="entry name" value="Homeobox_KN"/>
    <property type="match status" value="1"/>
</dbReference>
<dbReference type="AlphaFoldDB" id="A0A8T1V1Q9"/>
<dbReference type="VEuPathDB" id="FungiDB:PC110_g23765"/>
<evidence type="ECO:0000256" key="3">
    <source>
        <dbReference type="ARBA" id="ARBA00023242"/>
    </source>
</evidence>
<dbReference type="VEuPathDB" id="FungiDB:PC110_g1805"/>
<dbReference type="VEuPathDB" id="FungiDB:PC110_g1802"/>
<dbReference type="GO" id="GO:0005634">
    <property type="term" value="C:nucleus"/>
    <property type="evidence" value="ECO:0007669"/>
    <property type="project" value="UniProtKB-SubCell"/>
</dbReference>
<dbReference type="InterPro" id="IPR008422">
    <property type="entry name" value="KN_HD"/>
</dbReference>
<keyword evidence="1 4" id="KW-0238">DNA-binding</keyword>
<accession>A0A8T1V1Q9</accession>
<evidence type="ECO:0000256" key="1">
    <source>
        <dbReference type="ARBA" id="ARBA00023125"/>
    </source>
</evidence>
<name>A0A8T1V1Q9_9STRA</name>
<feature type="region of interest" description="Disordered" evidence="5">
    <location>
        <begin position="989"/>
        <end position="1009"/>
    </location>
</feature>
<dbReference type="Proteomes" id="UP000688947">
    <property type="component" value="Unassembled WGS sequence"/>
</dbReference>
<protein>
    <recommendedName>
        <fullName evidence="6">Homeobox domain-containing protein</fullName>
    </recommendedName>
</protein>
<dbReference type="InterPro" id="IPR001356">
    <property type="entry name" value="HD"/>
</dbReference>
<comment type="subcellular location">
    <subcellularLocation>
        <location evidence="4">Nucleus</location>
    </subcellularLocation>
</comment>
<gene>
    <name evidence="7" type="ORF">JG687_00000844</name>
</gene>
<evidence type="ECO:0000256" key="5">
    <source>
        <dbReference type="SAM" id="MobiDB-lite"/>
    </source>
</evidence>
<dbReference type="GO" id="GO:0006355">
    <property type="term" value="P:regulation of DNA-templated transcription"/>
    <property type="evidence" value="ECO:0007669"/>
    <property type="project" value="InterPro"/>
</dbReference>
<dbReference type="CDD" id="cd00086">
    <property type="entry name" value="homeodomain"/>
    <property type="match status" value="1"/>
</dbReference>
<reference evidence="7" key="1">
    <citation type="submission" date="2021-01" db="EMBL/GenBank/DDBJ databases">
        <title>Phytophthora aleatoria, a newly-described species from Pinus radiata is distinct from Phytophthora cactorum isolates based on comparative genomics.</title>
        <authorList>
            <person name="Mcdougal R."/>
            <person name="Panda P."/>
            <person name="Williams N."/>
            <person name="Studholme D.J."/>
        </authorList>
    </citation>
    <scope>NUCLEOTIDE SEQUENCE</scope>
    <source>
        <strain evidence="7">NZFS 3830</strain>
    </source>
</reference>
<feature type="domain" description="Homeobox" evidence="6">
    <location>
        <begin position="1028"/>
        <end position="1091"/>
    </location>
</feature>
<dbReference type="GO" id="GO:0003677">
    <property type="term" value="F:DNA binding"/>
    <property type="evidence" value="ECO:0007669"/>
    <property type="project" value="UniProtKB-UniRule"/>
</dbReference>
<organism evidence="7 8">
    <name type="scientific">Phytophthora cactorum</name>
    <dbReference type="NCBI Taxonomy" id="29920"/>
    <lineage>
        <taxon>Eukaryota</taxon>
        <taxon>Sar</taxon>
        <taxon>Stramenopiles</taxon>
        <taxon>Oomycota</taxon>
        <taxon>Peronosporomycetes</taxon>
        <taxon>Peronosporales</taxon>
        <taxon>Peronosporaceae</taxon>
        <taxon>Phytophthora</taxon>
    </lineage>
</organism>
<keyword evidence="2 4" id="KW-0371">Homeobox</keyword>
<feature type="region of interest" description="Disordered" evidence="5">
    <location>
        <begin position="212"/>
        <end position="232"/>
    </location>
</feature>
<dbReference type="EMBL" id="JAENGZ010000018">
    <property type="protein sequence ID" value="KAG6973525.1"/>
    <property type="molecule type" value="Genomic_DNA"/>
</dbReference>
<dbReference type="VEuPathDB" id="FungiDB:PC110_g1803"/>
<evidence type="ECO:0000313" key="8">
    <source>
        <dbReference type="Proteomes" id="UP000688947"/>
    </source>
</evidence>
<dbReference type="SMART" id="SM00389">
    <property type="entry name" value="HOX"/>
    <property type="match status" value="1"/>
</dbReference>
<evidence type="ECO:0000313" key="7">
    <source>
        <dbReference type="EMBL" id="KAG6973525.1"/>
    </source>
</evidence>
<evidence type="ECO:0000259" key="6">
    <source>
        <dbReference type="PROSITE" id="PS50071"/>
    </source>
</evidence>
<evidence type="ECO:0000256" key="2">
    <source>
        <dbReference type="ARBA" id="ARBA00023155"/>
    </source>
</evidence>
<sequence length="1122" mass="126105">MLLMNAIKCPRLAESAVLYAVQKKTTLDPYAFTGIKWTTIKLPVGSHRDLCYFDKMGMVRQKSGKRIAYHVMQSVEFEDDLVGIYMKGEMNYTAFPCFAATAVSDVLLAVTNTLDVAELGAMQDGKFCKIEEETEDVRVDIQGSDRSLTSFVRKISAQMHELTTCGDIRASSLSTMGKASEDDLDEDDDVLNSSRLKSGQFVALDKRAMEISRRSRSSMTSTSSSSYAQKGEDPEQFKATLFAKLQQVTNQAEETLSFARKQSLVAQSGLTPLLCIGILRGRFDDVLEGLYCDNTEDMLLMNAIKCPRLAESAVLYAVQKKTTLDPYAFTGIKWTTIKLPVGSHRDLCYFDKMGMVRQKSGKRMAYHVMQSVDLLEYAQKSTHKREKVSLCYLFEELEDDMVGVYMQGEINYTALSYFARIAVSDVLLAQISSALDCSRAKKLALMMSAPPTGIPRTSSCRKKKCYVCKGKPSFFESSVNCAGCNECVCKNVCISKMNLSSLGQIRVEFNGEEVAEQINAAQNSTFCRIDEETEDVDADIQNSHQLLASFVHRVSIQMQELNTGSDYRASNLSSIGKTSMVEEYVDVLGNDSEDEDILSASRYLPTPTRQPQRSRRDEHPTVTLELPQLDLYHDRAEKALTETITAYGKLDGDVDTKRWKSLRSKRGVRLFRGHPLVVGHTPLLCVGTLHARFDDVLEGLYCDNTEEMLFMNAITCPRLTESAVLSVVQKRARLEPYAFTGIKWSTIKLTMANNRDLCYFDKMGMVRQATGKRMAYHVMQSVELPEYRNKTTHQRAHVSLCYVFEELEDDLVGVYMKGDVDIGTTSFFVAKAVSEVLLAFANALELMLATLSPTYQGSAAPQSMPTKQDSLAPVEQSRQRLLEDQAFKANESYQRMLMLANNPEVKIQPGAIDPLALAIEGLPTNSMSYQGFGAGNNFSAGDTSRSQYMQAVARQNIADAAEQVEDPTIKARYDQTAHRLHEWGERRMVQHQQQQEPVNTGRGPNTLPSLSLSLSQVSPYAMELAARNNMPKKRSSLSKLSKKLMHDWFEHNLHHPYPTEEEKEWLAQEGGITLEQVNNWFINTRGRKWKPMINRLMAEKQAGNCSLFDKMAKKIEEPYRKL</sequence>
<dbReference type="PANTHER" id="PTHR13510">
    <property type="entry name" value="FYVE-FINGER-CONTAINING RAB5 EFFECTOR PROTEIN RABENOSYN-5-RELATED"/>
    <property type="match status" value="1"/>
</dbReference>
<evidence type="ECO:0000256" key="4">
    <source>
        <dbReference type="PROSITE-ProRule" id="PRU00108"/>
    </source>
</evidence>
<feature type="compositionally biased region" description="Low complexity" evidence="5">
    <location>
        <begin position="217"/>
        <end position="226"/>
    </location>
</feature>
<feature type="DNA-binding region" description="Homeobox" evidence="4">
    <location>
        <begin position="1030"/>
        <end position="1092"/>
    </location>
</feature>
<dbReference type="PANTHER" id="PTHR13510:SF44">
    <property type="entry name" value="RABENOSYN-5"/>
    <property type="match status" value="1"/>
</dbReference>